<protein>
    <submittedName>
        <fullName evidence="3 4">Uncharacterized protein isoform X1</fullName>
    </submittedName>
</protein>
<evidence type="ECO:0000313" key="2">
    <source>
        <dbReference type="Proteomes" id="UP001652642"/>
    </source>
</evidence>
<dbReference type="RefSeq" id="XP_072835308.1">
    <property type="nucleotide sequence ID" value="XM_072979207.1"/>
</dbReference>
<evidence type="ECO:0000313" key="3">
    <source>
        <dbReference type="RefSeq" id="XP_072835304.1"/>
    </source>
</evidence>
<evidence type="ECO:0000313" key="4">
    <source>
        <dbReference type="RefSeq" id="XP_072835305.1"/>
    </source>
</evidence>
<dbReference type="RefSeq" id="XP_072835310.1">
    <property type="nucleotide sequence ID" value="XM_072979209.1"/>
</dbReference>
<dbReference type="RefSeq" id="XP_072835313.1">
    <property type="nucleotide sequence ID" value="XM_072979212.1"/>
</dbReference>
<sequence>MRLSKQKSFSSCLWSLWRLPCRHITIHPAEVPGDPSTRGLPTATIIPAAAGNAGLQLSEAKHAHGDRGPNPRLGQHEVSWEDLLRQMGQLSEAKHAQGEKDPNPQLGQHEVSWEDLGQMGQDLYDHPSGLGNAPPESPGR</sequence>
<feature type="compositionally biased region" description="Basic and acidic residues" evidence="1">
    <location>
        <begin position="59"/>
        <end position="84"/>
    </location>
</feature>
<evidence type="ECO:0000313" key="8">
    <source>
        <dbReference type="RefSeq" id="XP_072835309.1"/>
    </source>
</evidence>
<dbReference type="RefSeq" id="XP_072835309.1">
    <property type="nucleotide sequence ID" value="XM_072979208.1"/>
</dbReference>
<evidence type="ECO:0000313" key="10">
    <source>
        <dbReference type="RefSeq" id="XP_072835312.1"/>
    </source>
</evidence>
<dbReference type="RefSeq" id="XP_072835306.1">
    <property type="nucleotide sequence ID" value="XM_072979205.1"/>
</dbReference>
<dbReference type="RefSeq" id="XP_072835307.1">
    <property type="nucleotide sequence ID" value="XM_072979206.1"/>
</dbReference>
<dbReference type="Proteomes" id="UP001652642">
    <property type="component" value="Chromosome 8"/>
</dbReference>
<evidence type="ECO:0000313" key="5">
    <source>
        <dbReference type="RefSeq" id="XP_072835306.1"/>
    </source>
</evidence>
<dbReference type="GeneID" id="110072131"/>
<dbReference type="RefSeq" id="XP_072835312.1">
    <property type="nucleotide sequence ID" value="XM_072979211.1"/>
</dbReference>
<proteinExistence type="predicted"/>
<reference evidence="3 4" key="1">
    <citation type="submission" date="2025-05" db="UniProtKB">
        <authorList>
            <consortium name="RefSeq"/>
        </authorList>
    </citation>
    <scope>IDENTIFICATION</scope>
</reference>
<evidence type="ECO:0000313" key="11">
    <source>
        <dbReference type="RefSeq" id="XP_072835313.1"/>
    </source>
</evidence>
<keyword evidence="2" id="KW-1185">Reference proteome</keyword>
<dbReference type="RefSeq" id="XP_072835304.1">
    <property type="nucleotide sequence ID" value="XM_072979203.1"/>
</dbReference>
<accession>A0ABM5EQ69</accession>
<feature type="compositionally biased region" description="Basic and acidic residues" evidence="1">
    <location>
        <begin position="92"/>
        <end position="102"/>
    </location>
</feature>
<dbReference type="RefSeq" id="XP_072835305.1">
    <property type="nucleotide sequence ID" value="XM_072979204.1"/>
</dbReference>
<name>A0ABM5EQ69_9SAUR</name>
<evidence type="ECO:0000313" key="6">
    <source>
        <dbReference type="RefSeq" id="XP_072835307.1"/>
    </source>
</evidence>
<gene>
    <name evidence="3 4 5 6 7 8 9 10 11" type="primary">LOC110072131</name>
</gene>
<feature type="region of interest" description="Disordered" evidence="1">
    <location>
        <begin position="56"/>
        <end position="140"/>
    </location>
</feature>
<evidence type="ECO:0000313" key="9">
    <source>
        <dbReference type="RefSeq" id="XP_072835310.1"/>
    </source>
</evidence>
<organism evidence="2 3">
    <name type="scientific">Pogona vitticeps</name>
    <name type="common">central bearded dragon</name>
    <dbReference type="NCBI Taxonomy" id="103695"/>
    <lineage>
        <taxon>Eukaryota</taxon>
        <taxon>Metazoa</taxon>
        <taxon>Chordata</taxon>
        <taxon>Craniata</taxon>
        <taxon>Vertebrata</taxon>
        <taxon>Euteleostomi</taxon>
        <taxon>Lepidosauria</taxon>
        <taxon>Squamata</taxon>
        <taxon>Bifurcata</taxon>
        <taxon>Unidentata</taxon>
        <taxon>Episquamata</taxon>
        <taxon>Toxicofera</taxon>
        <taxon>Iguania</taxon>
        <taxon>Acrodonta</taxon>
        <taxon>Agamidae</taxon>
        <taxon>Amphibolurinae</taxon>
        <taxon>Pogona</taxon>
    </lineage>
</organism>
<evidence type="ECO:0000256" key="1">
    <source>
        <dbReference type="SAM" id="MobiDB-lite"/>
    </source>
</evidence>
<evidence type="ECO:0000313" key="7">
    <source>
        <dbReference type="RefSeq" id="XP_072835308.1"/>
    </source>
</evidence>